<accession>A0AAJ5JQ94</accession>
<dbReference type="Gene3D" id="3.40.50.1390">
    <property type="entry name" value="Resolvase, N-terminal catalytic domain"/>
    <property type="match status" value="1"/>
</dbReference>
<keyword evidence="3" id="KW-1185">Reference proteome</keyword>
<gene>
    <name evidence="2" type="ORF">E4031_07945</name>
    <name evidence="1" type="ORF">E4Z98_01620</name>
</gene>
<dbReference type="InterPro" id="IPR036162">
    <property type="entry name" value="Resolvase-like_N_sf"/>
</dbReference>
<dbReference type="SUPFAM" id="SSF53041">
    <property type="entry name" value="Resolvase-like"/>
    <property type="match status" value="1"/>
</dbReference>
<organism evidence="2 4">
    <name type="scientific">Vagococcus xieshaowenii</name>
    <dbReference type="NCBI Taxonomy" id="2562451"/>
    <lineage>
        <taxon>Bacteria</taxon>
        <taxon>Bacillati</taxon>
        <taxon>Bacillota</taxon>
        <taxon>Bacilli</taxon>
        <taxon>Lactobacillales</taxon>
        <taxon>Enterococcaceae</taxon>
        <taxon>Vagococcus</taxon>
    </lineage>
</organism>
<reference evidence="2 4" key="1">
    <citation type="submission" date="2019-03" db="EMBL/GenBank/DDBJ databases">
        <title>Vagococcus sp. was isolated fron gut of Carduelis flavirostris.</title>
        <authorList>
            <person name="Ge Y."/>
        </authorList>
    </citation>
    <scope>NUCLEOTIDE SEQUENCE [LARGE SCALE GENOMIC DNA]</scope>
    <source>
        <strain evidence="2 4">CF-210</strain>
    </source>
</reference>
<reference evidence="1 3" key="2">
    <citation type="journal article" date="2020" name="Int. J. Syst. Evol. Microbiol.">
        <title>Vagococcus xieshaowenii sp. nov., isolated from snow finch (Montifringilla taczanowskii) cloacal content.</title>
        <authorList>
            <person name="Ge Y."/>
            <person name="Yang J."/>
            <person name="Lai X.H."/>
            <person name="Zhang G."/>
            <person name="Jin D."/>
            <person name="Lu S."/>
            <person name="Wang B."/>
            <person name="Huang Y."/>
            <person name="Huang Y."/>
            <person name="Ren Z."/>
            <person name="Zhang X."/>
            <person name="Xu J."/>
        </authorList>
    </citation>
    <scope>NUCLEOTIDE SEQUENCE [LARGE SCALE GENOMIC DNA]</scope>
    <source>
        <strain evidence="3">personal::cf-49</strain>
        <strain evidence="1">Personal::cf-49</strain>
    </source>
</reference>
<evidence type="ECO:0000313" key="1">
    <source>
        <dbReference type="EMBL" id="QCA28071.1"/>
    </source>
</evidence>
<name>A0AAJ5JQ94_9ENTE</name>
<sequence length="168" mass="19850">MKLYVNEEFKQEVSSDLVKDYEIIVLGPLNQKKNFIELLSKLGDEKDIYIWDYNMLDLNILAFKRLLDSLAEENIALHFINEKEHFMEYLIDICEREKNYLASRTKRGLKKAREKGNFGGRPRVNEEVIEKVKHLYFEKKLTYREIAAQCNVSIGTVHKYSKLLKATQ</sequence>
<dbReference type="GO" id="GO:0000150">
    <property type="term" value="F:DNA strand exchange activity"/>
    <property type="evidence" value="ECO:0007669"/>
    <property type="project" value="InterPro"/>
</dbReference>
<dbReference type="Gene3D" id="1.10.10.60">
    <property type="entry name" value="Homeodomain-like"/>
    <property type="match status" value="1"/>
</dbReference>
<dbReference type="Proteomes" id="UP000296883">
    <property type="component" value="Chromosome"/>
</dbReference>
<evidence type="ECO:0000313" key="2">
    <source>
        <dbReference type="EMBL" id="TFZ40114.1"/>
    </source>
</evidence>
<dbReference type="RefSeq" id="WP_135254926.1">
    <property type="nucleotide sequence ID" value="NZ_CP038865.1"/>
</dbReference>
<dbReference type="EMBL" id="CP038865">
    <property type="protein sequence ID" value="QCA28071.1"/>
    <property type="molecule type" value="Genomic_DNA"/>
</dbReference>
<dbReference type="Proteomes" id="UP000297725">
    <property type="component" value="Unassembled WGS sequence"/>
</dbReference>
<evidence type="ECO:0000313" key="4">
    <source>
        <dbReference type="Proteomes" id="UP000297725"/>
    </source>
</evidence>
<dbReference type="AlphaFoldDB" id="A0AAJ5JQ94"/>
<proteinExistence type="predicted"/>
<dbReference type="EMBL" id="SRHU01000027">
    <property type="protein sequence ID" value="TFZ40114.1"/>
    <property type="molecule type" value="Genomic_DNA"/>
</dbReference>
<dbReference type="GO" id="GO:0003677">
    <property type="term" value="F:DNA binding"/>
    <property type="evidence" value="ECO:0007669"/>
    <property type="project" value="InterPro"/>
</dbReference>
<evidence type="ECO:0000313" key="3">
    <source>
        <dbReference type="Proteomes" id="UP000296883"/>
    </source>
</evidence>
<protein>
    <submittedName>
        <fullName evidence="2">Recombinase family protein</fullName>
    </submittedName>
</protein>